<dbReference type="EMBL" id="NKUJ01000262">
    <property type="protein sequence ID" value="RMJ08970.1"/>
    <property type="molecule type" value="Genomic_DNA"/>
</dbReference>
<dbReference type="Proteomes" id="UP000277212">
    <property type="component" value="Unassembled WGS sequence"/>
</dbReference>
<evidence type="ECO:0000256" key="1">
    <source>
        <dbReference type="SAM" id="MobiDB-lite"/>
    </source>
</evidence>
<feature type="region of interest" description="Disordered" evidence="1">
    <location>
        <begin position="82"/>
        <end position="155"/>
    </location>
</feature>
<gene>
    <name evidence="2" type="ORF">CDV36_011404</name>
</gene>
<comment type="caution">
    <text evidence="2">The sequence shown here is derived from an EMBL/GenBank/DDBJ whole genome shotgun (WGS) entry which is preliminary data.</text>
</comment>
<accession>A0A3M2RUI5</accession>
<keyword evidence="3" id="KW-1185">Reference proteome</keyword>
<protein>
    <submittedName>
        <fullName evidence="2">Uncharacterized protein</fullName>
    </submittedName>
</protein>
<dbReference type="AlphaFoldDB" id="A0A3M2RUI5"/>
<organism evidence="2 3">
    <name type="scientific">Fusarium kuroshium</name>
    <dbReference type="NCBI Taxonomy" id="2010991"/>
    <lineage>
        <taxon>Eukaryota</taxon>
        <taxon>Fungi</taxon>
        <taxon>Dikarya</taxon>
        <taxon>Ascomycota</taxon>
        <taxon>Pezizomycotina</taxon>
        <taxon>Sordariomycetes</taxon>
        <taxon>Hypocreomycetidae</taxon>
        <taxon>Hypocreales</taxon>
        <taxon>Nectriaceae</taxon>
        <taxon>Fusarium</taxon>
        <taxon>Fusarium solani species complex</taxon>
    </lineage>
</organism>
<evidence type="ECO:0000313" key="2">
    <source>
        <dbReference type="EMBL" id="RMJ08970.1"/>
    </source>
</evidence>
<dbReference type="OrthoDB" id="10512269at2759"/>
<name>A0A3M2RUI5_9HYPO</name>
<sequence length="304" mass="33464">MCIYDGFRYACGHTVYERRSTCWGWFWAKLHCINCCYPLLTCTGGVPPECEPTTHITDMEMKCFGCQEEDIKQQKKRRVVYPLSDGLPTQPVPSRQGSYGLMSEPGMQYPTDPPVPASQRQTPQPSPAVRESQPDRGEGQNLGTKDTAEGIGASPPTVASLEAAAVIPHEDLVLHLIAHSDLVLCPEMVTAPDPVGSQHHKRNALKLRVKIAVVSQRVGVRHPGLRNLSLKSETVAVPDREGSRHREISVRHSPAVVGLQVGLPTITTQLRYAETAESVDASVEKIKPAYVVNMTYCGKEFWGL</sequence>
<reference evidence="2 3" key="1">
    <citation type="submission" date="2017-06" db="EMBL/GenBank/DDBJ databases">
        <title>Comparative genomic analysis of Ambrosia Fusariam Clade fungi.</title>
        <authorList>
            <person name="Stajich J.E."/>
            <person name="Carrillo J."/>
            <person name="Kijimoto T."/>
            <person name="Eskalen A."/>
            <person name="O'Donnell K."/>
            <person name="Kasson M."/>
        </authorList>
    </citation>
    <scope>NUCLEOTIDE SEQUENCE [LARGE SCALE GENOMIC DNA]</scope>
    <source>
        <strain evidence="2">UCR3666</strain>
    </source>
</reference>
<proteinExistence type="predicted"/>
<evidence type="ECO:0000313" key="3">
    <source>
        <dbReference type="Proteomes" id="UP000277212"/>
    </source>
</evidence>